<accession>A0AAD8IX16</accession>
<sequence length="507" mass="56761">MAPPKSSSKDIDSSCKRNYSSGLSISGSKRRGRVNYEANVPFQIRDLQRSGPISSNVNPNTSILADKHIAGNRRMPLSLIDQNVDSGPNFIRFPKSSSTFSNVKRAHFMQNQYSIPYSKENDIFGSRKRNKSLGPSNSGDETNSGSKRCGRVNFEANVPFQIHDLEKRGPISANDIPNSSVSMEKHISGNQRMPLSLIDQNVGIDKSFTTFPKPSSTFKSRQIKLISNLCERIHNGNANDSRSIRRSPLIENPDFLKTIQLHNTSEGSSSTMMKYSTPPPEGFYNTHEEGIGMDHTPNFSVLSKERLKECEATKNLLSSFDAASGDIERNFNDIEDNVDCGSGNSERGSEDDSDVDNLDDNDNPCYNFDASDEDGENNVIDYMSEYMDLGPPSETCQHCKSVMWKEEQQLIDLVKKKNFFGTCIGVMHVIEFQKRGLPHAHMLIWLDPASKPKDTEQIDQLVSAEIPDKDTDPIGYNAISVFDTFQRGLIHTPFLTIVVFRFIDDVE</sequence>
<dbReference type="AlphaFoldDB" id="A0AAD8IX16"/>
<feature type="compositionally biased region" description="Polar residues" evidence="1">
    <location>
        <begin position="16"/>
        <end position="27"/>
    </location>
</feature>
<dbReference type="InterPro" id="IPR025476">
    <property type="entry name" value="Helitron_helicase-like"/>
</dbReference>
<comment type="caution">
    <text evidence="3">The sequence shown here is derived from an EMBL/GenBank/DDBJ whole genome shotgun (WGS) entry which is preliminary data.</text>
</comment>
<name>A0AAD8IX16_9APIA</name>
<evidence type="ECO:0000259" key="2">
    <source>
        <dbReference type="Pfam" id="PF14214"/>
    </source>
</evidence>
<reference evidence="3" key="2">
    <citation type="submission" date="2023-05" db="EMBL/GenBank/DDBJ databases">
        <authorList>
            <person name="Schelkunov M.I."/>
        </authorList>
    </citation>
    <scope>NUCLEOTIDE SEQUENCE</scope>
    <source>
        <strain evidence="3">Hsosn_3</strain>
        <tissue evidence="3">Leaf</tissue>
    </source>
</reference>
<evidence type="ECO:0000313" key="3">
    <source>
        <dbReference type="EMBL" id="KAK1393201.1"/>
    </source>
</evidence>
<feature type="region of interest" description="Disordered" evidence="1">
    <location>
        <begin position="125"/>
        <end position="149"/>
    </location>
</feature>
<dbReference type="Proteomes" id="UP001237642">
    <property type="component" value="Unassembled WGS sequence"/>
</dbReference>
<dbReference type="EMBL" id="JAUIZM010000003">
    <property type="protein sequence ID" value="KAK1393201.1"/>
    <property type="molecule type" value="Genomic_DNA"/>
</dbReference>
<reference evidence="3" key="1">
    <citation type="submission" date="2023-02" db="EMBL/GenBank/DDBJ databases">
        <title>Genome of toxic invasive species Heracleum sosnowskyi carries increased number of genes despite the absence of recent whole-genome duplications.</title>
        <authorList>
            <person name="Schelkunov M."/>
            <person name="Shtratnikova V."/>
            <person name="Makarenko M."/>
            <person name="Klepikova A."/>
            <person name="Omelchenko D."/>
            <person name="Novikova G."/>
            <person name="Obukhova E."/>
            <person name="Bogdanov V."/>
            <person name="Penin A."/>
            <person name="Logacheva M."/>
        </authorList>
    </citation>
    <scope>NUCLEOTIDE SEQUENCE</scope>
    <source>
        <strain evidence="3">Hsosn_3</strain>
        <tissue evidence="3">Leaf</tissue>
    </source>
</reference>
<proteinExistence type="predicted"/>
<gene>
    <name evidence="3" type="ORF">POM88_012257</name>
</gene>
<evidence type="ECO:0000313" key="4">
    <source>
        <dbReference type="Proteomes" id="UP001237642"/>
    </source>
</evidence>
<keyword evidence="4" id="KW-1185">Reference proteome</keyword>
<protein>
    <recommendedName>
        <fullName evidence="2">Helitron helicase-like domain-containing protein</fullName>
    </recommendedName>
</protein>
<feature type="region of interest" description="Disordered" evidence="1">
    <location>
        <begin position="334"/>
        <end position="374"/>
    </location>
</feature>
<organism evidence="3 4">
    <name type="scientific">Heracleum sosnowskyi</name>
    <dbReference type="NCBI Taxonomy" id="360622"/>
    <lineage>
        <taxon>Eukaryota</taxon>
        <taxon>Viridiplantae</taxon>
        <taxon>Streptophyta</taxon>
        <taxon>Embryophyta</taxon>
        <taxon>Tracheophyta</taxon>
        <taxon>Spermatophyta</taxon>
        <taxon>Magnoliopsida</taxon>
        <taxon>eudicotyledons</taxon>
        <taxon>Gunneridae</taxon>
        <taxon>Pentapetalae</taxon>
        <taxon>asterids</taxon>
        <taxon>campanulids</taxon>
        <taxon>Apiales</taxon>
        <taxon>Apiaceae</taxon>
        <taxon>Apioideae</taxon>
        <taxon>apioid superclade</taxon>
        <taxon>Tordylieae</taxon>
        <taxon>Tordyliinae</taxon>
        <taxon>Heracleum</taxon>
    </lineage>
</organism>
<dbReference type="Pfam" id="PF14214">
    <property type="entry name" value="Helitron_like_N"/>
    <property type="match status" value="1"/>
</dbReference>
<feature type="domain" description="Helitron helicase-like" evidence="2">
    <location>
        <begin position="401"/>
        <end position="444"/>
    </location>
</feature>
<evidence type="ECO:0000256" key="1">
    <source>
        <dbReference type="SAM" id="MobiDB-lite"/>
    </source>
</evidence>
<feature type="compositionally biased region" description="Acidic residues" evidence="1">
    <location>
        <begin position="349"/>
        <end position="362"/>
    </location>
</feature>
<feature type="compositionally biased region" description="Polar residues" evidence="1">
    <location>
        <begin position="133"/>
        <end position="146"/>
    </location>
</feature>
<feature type="region of interest" description="Disordered" evidence="1">
    <location>
        <begin position="1"/>
        <end position="28"/>
    </location>
</feature>